<protein>
    <submittedName>
        <fullName evidence="1">Uncharacterized protein</fullName>
    </submittedName>
</protein>
<organism evidence="1">
    <name type="scientific">marine sediment metagenome</name>
    <dbReference type="NCBI Taxonomy" id="412755"/>
    <lineage>
        <taxon>unclassified sequences</taxon>
        <taxon>metagenomes</taxon>
        <taxon>ecological metagenomes</taxon>
    </lineage>
</organism>
<evidence type="ECO:0000313" key="1">
    <source>
        <dbReference type="EMBL" id="KKL85303.1"/>
    </source>
</evidence>
<comment type="caution">
    <text evidence="1">The sequence shown here is derived from an EMBL/GenBank/DDBJ whole genome shotgun (WGS) entry which is preliminary data.</text>
</comment>
<reference evidence="1" key="1">
    <citation type="journal article" date="2015" name="Nature">
        <title>Complex archaea that bridge the gap between prokaryotes and eukaryotes.</title>
        <authorList>
            <person name="Spang A."/>
            <person name="Saw J.H."/>
            <person name="Jorgensen S.L."/>
            <person name="Zaremba-Niedzwiedzka K."/>
            <person name="Martijn J."/>
            <person name="Lind A.E."/>
            <person name="van Eijk R."/>
            <person name="Schleper C."/>
            <person name="Guy L."/>
            <person name="Ettema T.J."/>
        </authorList>
    </citation>
    <scope>NUCLEOTIDE SEQUENCE</scope>
</reference>
<sequence length="145" mass="16871">MKFRMIVKYKDSDAPPWNEDQDRPEIMSMEDAQAWSKAIIERFNDTLRPHENPRELVGVEDLHDAESNKHVWNKTNLVTIMGEHFGSWDTMECENCGITGKRHGWGDHGVGRDPEFKAPGYASCRQAKVLLERSRKMREKRASRD</sequence>
<proteinExistence type="predicted"/>
<name>A0A0F9FG98_9ZZZZ</name>
<dbReference type="EMBL" id="LAZR01021444">
    <property type="protein sequence ID" value="KKL85303.1"/>
    <property type="molecule type" value="Genomic_DNA"/>
</dbReference>
<accession>A0A0F9FG98</accession>
<gene>
    <name evidence="1" type="ORF">LCGC14_1956100</name>
</gene>
<dbReference type="AlphaFoldDB" id="A0A0F9FG98"/>